<proteinExistence type="inferred from homology"/>
<comment type="similarity">
    <text evidence="2">Belongs to the beta-class carbonic anhydrase family.</text>
</comment>
<evidence type="ECO:0000313" key="10">
    <source>
        <dbReference type="Proteomes" id="UP001152797"/>
    </source>
</evidence>
<reference evidence="8" key="1">
    <citation type="submission" date="2022-10" db="EMBL/GenBank/DDBJ databases">
        <authorList>
            <person name="Chen Y."/>
            <person name="Dougan E. K."/>
            <person name="Chan C."/>
            <person name="Rhodes N."/>
            <person name="Thang M."/>
        </authorList>
    </citation>
    <scope>NUCLEOTIDE SEQUENCE</scope>
</reference>
<dbReference type="GO" id="GO:0008270">
    <property type="term" value="F:zinc ion binding"/>
    <property type="evidence" value="ECO:0007669"/>
    <property type="project" value="InterPro"/>
</dbReference>
<name>A0A9P1FGS9_9DINO</name>
<dbReference type="SMART" id="SM00947">
    <property type="entry name" value="Pro_CA"/>
    <property type="match status" value="3"/>
</dbReference>
<dbReference type="SUPFAM" id="SSF53056">
    <property type="entry name" value="beta-carbonic anhydrase, cab"/>
    <property type="match status" value="3"/>
</dbReference>
<dbReference type="OrthoDB" id="10248475at2759"/>
<dbReference type="EMBL" id="CAMXCT010000205">
    <property type="protein sequence ID" value="CAI3975471.1"/>
    <property type="molecule type" value="Genomic_DNA"/>
</dbReference>
<evidence type="ECO:0000256" key="4">
    <source>
        <dbReference type="ARBA" id="ARBA00022723"/>
    </source>
</evidence>
<evidence type="ECO:0000256" key="6">
    <source>
        <dbReference type="ARBA" id="ARBA00023239"/>
    </source>
</evidence>
<comment type="cofactor">
    <cofactor evidence="1">
        <name>Zn(2+)</name>
        <dbReference type="ChEBI" id="CHEBI:29105"/>
    </cofactor>
</comment>
<dbReference type="InterPro" id="IPR036874">
    <property type="entry name" value="Carbonic_anhydrase_sf"/>
</dbReference>
<keyword evidence="5" id="KW-0862">Zinc</keyword>
<accession>A0A9P1FGS9</accession>
<keyword evidence="4" id="KW-0479">Metal-binding</keyword>
<sequence>MKRLREGNARFVRGTPLATRTNLSMRTRLVEEGQAPFAAILGCADSRAPLEKVFDALPGDIFVLRNAGNTCTHAEGSMVGSLEFATGKLGSRLILVLGHTSCGAINGATQAYLSKKDGDTSVGSALEGLLRDLMEVAESAASDDGTTDFDTLSKRAVKTNVFHTMKFLLKYSKTIRDLVSSGQVDLQGGIYNLETGQVDFLGQHPQQEFLFGSKLELPPSMFKQDKATFVRTTESSAVSPFEALKILEEGNKRFVLGAPKTSATQDMRKALVDKGQAPHAAIVGCSDSRAPIETVFDAMPGDLFVLRNAGNTCTHAEGSIVGSLEFCVGKLGSRLILVMGHTACGAINGATATYLADKTAVTRAEPTCALEGLLFGLTKVAQDAYQELGQKASEEQLAAHAVKVNVFHSINFLLKFSQPIRDLVAKGELEVQGAIYNLESGQVKFLGQSPKQAELLASKMHVPPGVAGASDSSVLFGLHGVRTTEDPPLPGPQALQLLKEGNLRFAKGAPEAGKVDAQMRKALADVGQAPHTAVLGCADSRVPLELVFDSLPGDLFVLRNAGNTCVHSEGSVLGSLEFCIGALNTKLIVILGHTNCGAVKGATSQYLKNKGSTPSEPTNALGALLMGLSDVAGQAEKELSASGSKPSEKEISDAAVKVNVFKSMDYLVDNSKVVGKKVISGEVTLEGGVYDLDTGRVQWLGQSPYLKRLRGL</sequence>
<dbReference type="PANTHER" id="PTHR11002:SF76">
    <property type="entry name" value="CARBONIC ANHYDRASE"/>
    <property type="match status" value="1"/>
</dbReference>
<evidence type="ECO:0000256" key="7">
    <source>
        <dbReference type="ARBA" id="ARBA00048348"/>
    </source>
</evidence>
<evidence type="ECO:0000313" key="8">
    <source>
        <dbReference type="EMBL" id="CAI3975471.1"/>
    </source>
</evidence>
<keyword evidence="6" id="KW-0456">Lyase</keyword>
<comment type="catalytic activity">
    <reaction evidence="7">
        <text>hydrogencarbonate + H(+) = CO2 + H2O</text>
        <dbReference type="Rhea" id="RHEA:10748"/>
        <dbReference type="ChEBI" id="CHEBI:15377"/>
        <dbReference type="ChEBI" id="CHEBI:15378"/>
        <dbReference type="ChEBI" id="CHEBI:16526"/>
        <dbReference type="ChEBI" id="CHEBI:17544"/>
        <dbReference type="EC" id="4.2.1.1"/>
    </reaction>
</comment>
<keyword evidence="10" id="KW-1185">Reference proteome</keyword>
<evidence type="ECO:0000256" key="5">
    <source>
        <dbReference type="ARBA" id="ARBA00022833"/>
    </source>
</evidence>
<dbReference type="Pfam" id="PF00484">
    <property type="entry name" value="Pro_CA"/>
    <property type="match status" value="3"/>
</dbReference>
<evidence type="ECO:0000256" key="2">
    <source>
        <dbReference type="ARBA" id="ARBA00006217"/>
    </source>
</evidence>
<evidence type="ECO:0000313" key="9">
    <source>
        <dbReference type="EMBL" id="CAL1128846.1"/>
    </source>
</evidence>
<dbReference type="Proteomes" id="UP001152797">
    <property type="component" value="Unassembled WGS sequence"/>
</dbReference>
<reference evidence="9" key="2">
    <citation type="submission" date="2024-04" db="EMBL/GenBank/DDBJ databases">
        <authorList>
            <person name="Chen Y."/>
            <person name="Shah S."/>
            <person name="Dougan E. K."/>
            <person name="Thang M."/>
            <person name="Chan C."/>
        </authorList>
    </citation>
    <scope>NUCLEOTIDE SEQUENCE [LARGE SCALE GENOMIC DNA]</scope>
</reference>
<evidence type="ECO:0000256" key="1">
    <source>
        <dbReference type="ARBA" id="ARBA00001947"/>
    </source>
</evidence>
<dbReference type="GO" id="GO:0004089">
    <property type="term" value="F:carbonate dehydratase activity"/>
    <property type="evidence" value="ECO:0007669"/>
    <property type="project" value="UniProtKB-EC"/>
</dbReference>
<dbReference type="EMBL" id="CAMXCT020000205">
    <property type="protein sequence ID" value="CAL1128846.1"/>
    <property type="molecule type" value="Genomic_DNA"/>
</dbReference>
<evidence type="ECO:0000256" key="3">
    <source>
        <dbReference type="ARBA" id="ARBA00012925"/>
    </source>
</evidence>
<dbReference type="InterPro" id="IPR001765">
    <property type="entry name" value="Carbonic_anhydrase"/>
</dbReference>
<comment type="caution">
    <text evidence="8">The sequence shown here is derived from an EMBL/GenBank/DDBJ whole genome shotgun (WGS) entry which is preliminary data.</text>
</comment>
<protein>
    <recommendedName>
        <fullName evidence="3">carbonic anhydrase</fullName>
        <ecNumber evidence="3">4.2.1.1</ecNumber>
    </recommendedName>
</protein>
<dbReference type="EC" id="4.2.1.1" evidence="3"/>
<organism evidence="8">
    <name type="scientific">Cladocopium goreaui</name>
    <dbReference type="NCBI Taxonomy" id="2562237"/>
    <lineage>
        <taxon>Eukaryota</taxon>
        <taxon>Sar</taxon>
        <taxon>Alveolata</taxon>
        <taxon>Dinophyceae</taxon>
        <taxon>Suessiales</taxon>
        <taxon>Symbiodiniaceae</taxon>
        <taxon>Cladocopium</taxon>
    </lineage>
</organism>
<dbReference type="PANTHER" id="PTHR11002">
    <property type="entry name" value="CARBONIC ANHYDRASE"/>
    <property type="match status" value="1"/>
</dbReference>
<gene>
    <name evidence="8" type="ORF">C1SCF055_LOCUS3780</name>
</gene>
<dbReference type="Gene3D" id="3.40.1050.10">
    <property type="entry name" value="Carbonic anhydrase"/>
    <property type="match status" value="3"/>
</dbReference>
<dbReference type="AlphaFoldDB" id="A0A9P1FGS9"/>
<dbReference type="EMBL" id="CAMXCT030000205">
    <property type="protein sequence ID" value="CAL4762783.1"/>
    <property type="molecule type" value="Genomic_DNA"/>
</dbReference>